<comment type="caution">
    <text evidence="6">The sequence shown here is derived from an EMBL/GenBank/DDBJ whole genome shotgun (WGS) entry which is preliminary data.</text>
</comment>
<keyword evidence="2" id="KW-0624">Polysaccharide degradation</keyword>
<name>A0ABS5ANN3_9PSEU</name>
<dbReference type="PROSITE" id="PS51257">
    <property type="entry name" value="PROKAR_LIPOPROTEIN"/>
    <property type="match status" value="1"/>
</dbReference>
<sequence length="238" mass="25751">MKKLFAAGAVLLAVSACTSAPVPAEPALSAHLDTPLDVTVRWSTAGPAPDGRVLEYAHDPNGEWTVLKFLAPEDNTFKHDSLIPETRFYYRVRPYFGRPSAEVTVTMPEPKPGEKPDEDPHEWAVPQTLPGGPAATRSLRADAAAAAPTDFTGVPMTSQGIRFTWTDNAGDEQHHAIEVRSRTGQPWHTAALLDANVNSFGVETLPEERAATYRVRAFYYGEASTVVTVLTGKEPKGG</sequence>
<evidence type="ECO:0000256" key="4">
    <source>
        <dbReference type="SAM" id="SignalP"/>
    </source>
</evidence>
<evidence type="ECO:0000256" key="3">
    <source>
        <dbReference type="SAM" id="MobiDB-lite"/>
    </source>
</evidence>
<organism evidence="6 7">
    <name type="scientific">Crossiella equi</name>
    <dbReference type="NCBI Taxonomy" id="130796"/>
    <lineage>
        <taxon>Bacteria</taxon>
        <taxon>Bacillati</taxon>
        <taxon>Actinomycetota</taxon>
        <taxon>Actinomycetes</taxon>
        <taxon>Pseudonocardiales</taxon>
        <taxon>Pseudonocardiaceae</taxon>
        <taxon>Crossiella</taxon>
    </lineage>
</organism>
<accession>A0ABS5ANN3</accession>
<keyword evidence="1" id="KW-0378">Hydrolase</keyword>
<dbReference type="InterPro" id="IPR036116">
    <property type="entry name" value="FN3_sf"/>
</dbReference>
<dbReference type="RefSeq" id="WP_086785235.1">
    <property type="nucleotide sequence ID" value="NZ_JAGIOO010000001.1"/>
</dbReference>
<dbReference type="CDD" id="cd00063">
    <property type="entry name" value="FN3"/>
    <property type="match status" value="2"/>
</dbReference>
<evidence type="ECO:0000313" key="7">
    <source>
        <dbReference type="Proteomes" id="UP001519363"/>
    </source>
</evidence>
<evidence type="ECO:0000313" key="6">
    <source>
        <dbReference type="EMBL" id="MBP2478002.1"/>
    </source>
</evidence>
<proteinExistence type="predicted"/>
<dbReference type="Proteomes" id="UP001519363">
    <property type="component" value="Unassembled WGS sequence"/>
</dbReference>
<evidence type="ECO:0000256" key="1">
    <source>
        <dbReference type="ARBA" id="ARBA00023295"/>
    </source>
</evidence>
<protein>
    <recommendedName>
        <fullName evidence="5">Fibronectin type-III domain-containing protein</fullName>
    </recommendedName>
</protein>
<reference evidence="6 7" key="1">
    <citation type="submission" date="2021-03" db="EMBL/GenBank/DDBJ databases">
        <title>Sequencing the genomes of 1000 actinobacteria strains.</title>
        <authorList>
            <person name="Klenk H.-P."/>
        </authorList>
    </citation>
    <scope>NUCLEOTIDE SEQUENCE [LARGE SCALE GENOMIC DNA]</scope>
    <source>
        <strain evidence="6 7">DSM 44580</strain>
    </source>
</reference>
<gene>
    <name evidence="6" type="ORF">JOF53_006874</name>
</gene>
<dbReference type="EMBL" id="JAGIOO010000001">
    <property type="protein sequence ID" value="MBP2478002.1"/>
    <property type="molecule type" value="Genomic_DNA"/>
</dbReference>
<keyword evidence="4" id="KW-0732">Signal</keyword>
<dbReference type="PROSITE" id="PS50853">
    <property type="entry name" value="FN3"/>
    <property type="match status" value="2"/>
</dbReference>
<feature type="region of interest" description="Disordered" evidence="3">
    <location>
        <begin position="103"/>
        <end position="135"/>
    </location>
</feature>
<dbReference type="SUPFAM" id="SSF49265">
    <property type="entry name" value="Fibronectin type III"/>
    <property type="match status" value="1"/>
</dbReference>
<feature type="signal peptide" evidence="4">
    <location>
        <begin position="1"/>
        <end position="24"/>
    </location>
</feature>
<evidence type="ECO:0000259" key="5">
    <source>
        <dbReference type="PROSITE" id="PS50853"/>
    </source>
</evidence>
<feature type="domain" description="Fibronectin type-III" evidence="5">
    <location>
        <begin position="147"/>
        <end position="234"/>
    </location>
</feature>
<dbReference type="Gene3D" id="2.60.40.10">
    <property type="entry name" value="Immunoglobulins"/>
    <property type="match status" value="2"/>
</dbReference>
<dbReference type="InterPro" id="IPR013783">
    <property type="entry name" value="Ig-like_fold"/>
</dbReference>
<evidence type="ECO:0000256" key="2">
    <source>
        <dbReference type="ARBA" id="ARBA00023326"/>
    </source>
</evidence>
<keyword evidence="2" id="KW-0119">Carbohydrate metabolism</keyword>
<keyword evidence="7" id="KW-1185">Reference proteome</keyword>
<feature type="domain" description="Fibronectin type-III" evidence="5">
    <location>
        <begin position="22"/>
        <end position="110"/>
    </location>
</feature>
<feature type="chain" id="PRO_5046582054" description="Fibronectin type-III domain-containing protein" evidence="4">
    <location>
        <begin position="25"/>
        <end position="238"/>
    </location>
</feature>
<keyword evidence="1" id="KW-0326">Glycosidase</keyword>
<dbReference type="InterPro" id="IPR003961">
    <property type="entry name" value="FN3_dom"/>
</dbReference>